<dbReference type="Gene3D" id="1.20.1250.10">
    <property type="match status" value="1"/>
</dbReference>
<feature type="chain" id="PRO_5035921690" description="Granulocyte colony-stimulating factor" evidence="2">
    <location>
        <begin position="19"/>
        <end position="212"/>
    </location>
</feature>
<keyword evidence="2" id="KW-0732">Signal</keyword>
<organism evidence="3 4">
    <name type="scientific">Albula goreensis</name>
    <dbReference type="NCBI Taxonomy" id="1534307"/>
    <lineage>
        <taxon>Eukaryota</taxon>
        <taxon>Metazoa</taxon>
        <taxon>Chordata</taxon>
        <taxon>Craniata</taxon>
        <taxon>Vertebrata</taxon>
        <taxon>Euteleostomi</taxon>
        <taxon>Actinopterygii</taxon>
        <taxon>Neopterygii</taxon>
        <taxon>Teleostei</taxon>
        <taxon>Albuliformes</taxon>
        <taxon>Albulidae</taxon>
        <taxon>Albula</taxon>
    </lineage>
</organism>
<keyword evidence="4" id="KW-1185">Reference proteome</keyword>
<feature type="signal peptide" evidence="2">
    <location>
        <begin position="1"/>
        <end position="18"/>
    </location>
</feature>
<dbReference type="EMBL" id="JAERUA010000008">
    <property type="protein sequence ID" value="KAI1896524.1"/>
    <property type="molecule type" value="Genomic_DNA"/>
</dbReference>
<dbReference type="PANTHER" id="PTHR10511">
    <property type="entry name" value="GRANULOCYTE COLONY-STIMULATING FACTOR"/>
    <property type="match status" value="1"/>
</dbReference>
<accession>A0A8T3DKZ9</accession>
<reference evidence="3" key="1">
    <citation type="submission" date="2021-01" db="EMBL/GenBank/DDBJ databases">
        <authorList>
            <person name="Zahm M."/>
            <person name="Roques C."/>
            <person name="Cabau C."/>
            <person name="Klopp C."/>
            <person name="Donnadieu C."/>
            <person name="Jouanno E."/>
            <person name="Lampietro C."/>
            <person name="Louis A."/>
            <person name="Herpin A."/>
            <person name="Echchiki A."/>
            <person name="Berthelot C."/>
            <person name="Parey E."/>
            <person name="Roest-Crollius H."/>
            <person name="Braasch I."/>
            <person name="Postlethwait J."/>
            <person name="Bobe J."/>
            <person name="Montfort J."/>
            <person name="Bouchez O."/>
            <person name="Begum T."/>
            <person name="Mejri S."/>
            <person name="Adams A."/>
            <person name="Chen W.-J."/>
            <person name="Guiguen Y."/>
        </authorList>
    </citation>
    <scope>NUCLEOTIDE SEQUENCE</scope>
    <source>
        <tissue evidence="3">Blood</tissue>
    </source>
</reference>
<name>A0A8T3DKZ9_9TELE</name>
<dbReference type="GO" id="GO:0005576">
    <property type="term" value="C:extracellular region"/>
    <property type="evidence" value="ECO:0007669"/>
    <property type="project" value="InterPro"/>
</dbReference>
<evidence type="ECO:0008006" key="5">
    <source>
        <dbReference type="Google" id="ProtNLM"/>
    </source>
</evidence>
<dbReference type="GO" id="GO:0006955">
    <property type="term" value="P:immune response"/>
    <property type="evidence" value="ECO:0007669"/>
    <property type="project" value="InterPro"/>
</dbReference>
<comment type="caution">
    <text evidence="3">The sequence shown here is derived from an EMBL/GenBank/DDBJ whole genome shotgun (WGS) entry which is preliminary data.</text>
</comment>
<dbReference type="PANTHER" id="PTHR10511:SF2">
    <property type="entry name" value="GRANULOCYTE COLONY-STIMULATING FACTOR"/>
    <property type="match status" value="1"/>
</dbReference>
<evidence type="ECO:0000256" key="1">
    <source>
        <dbReference type="ARBA" id="ARBA00007432"/>
    </source>
</evidence>
<evidence type="ECO:0000313" key="4">
    <source>
        <dbReference type="Proteomes" id="UP000829720"/>
    </source>
</evidence>
<dbReference type="SMART" id="SM00126">
    <property type="entry name" value="IL6"/>
    <property type="match status" value="1"/>
</dbReference>
<dbReference type="InterPro" id="IPR040117">
    <property type="entry name" value="GCSF/MGF"/>
</dbReference>
<comment type="similarity">
    <text evidence="1">Belongs to the IL-6 superfamily.</text>
</comment>
<sequence length="212" mass="23522">MNVFTFSLNCYLVGTVLAAPLAEYSGEKGLLMEDPAFQRTVERSRSLVNKILKDIPEAHKFSVNSESLTLHPSHEPKNLQYMEASLGIPRPPILKGLSTEFTLEISLNRISEGLQIYQDLLGALCSRVSTPEKLKELQADIRDLLTQITKMHEMGQFETSVKYGGSGLASRLSGDFEVQVATHLSLAHLRDFAQDIFRSLRNMSQAKPGLSG</sequence>
<dbReference type="GO" id="GO:0005125">
    <property type="term" value="F:cytokine activity"/>
    <property type="evidence" value="ECO:0007669"/>
    <property type="project" value="InterPro"/>
</dbReference>
<dbReference type="SUPFAM" id="SSF47266">
    <property type="entry name" value="4-helical cytokines"/>
    <property type="match status" value="1"/>
</dbReference>
<dbReference type="Pfam" id="PF16647">
    <property type="entry name" value="GCSF"/>
    <property type="match status" value="1"/>
</dbReference>
<dbReference type="GO" id="GO:0045639">
    <property type="term" value="P:positive regulation of myeloid cell differentiation"/>
    <property type="evidence" value="ECO:0007669"/>
    <property type="project" value="InterPro"/>
</dbReference>
<dbReference type="InterPro" id="IPR009079">
    <property type="entry name" value="4_helix_cytokine-like_core"/>
</dbReference>
<dbReference type="InterPro" id="IPR030474">
    <property type="entry name" value="IL-6/GCSF/MGF"/>
</dbReference>
<proteinExistence type="inferred from homology"/>
<gene>
    <name evidence="3" type="ORF">AGOR_G00095660</name>
</gene>
<evidence type="ECO:0000256" key="2">
    <source>
        <dbReference type="SAM" id="SignalP"/>
    </source>
</evidence>
<evidence type="ECO:0000313" key="3">
    <source>
        <dbReference type="EMBL" id="KAI1896524.1"/>
    </source>
</evidence>
<dbReference type="OrthoDB" id="8841348at2759"/>
<dbReference type="AlphaFoldDB" id="A0A8T3DKZ9"/>
<protein>
    <recommendedName>
        <fullName evidence="5">Granulocyte colony-stimulating factor</fullName>
    </recommendedName>
</protein>
<dbReference type="Proteomes" id="UP000829720">
    <property type="component" value="Unassembled WGS sequence"/>
</dbReference>